<accession>A0ABZ0JZ35</accession>
<dbReference type="PANTHER" id="PTHR35369">
    <property type="entry name" value="BLR3025 PROTEIN-RELATED"/>
    <property type="match status" value="1"/>
</dbReference>
<evidence type="ECO:0000313" key="2">
    <source>
        <dbReference type="EMBL" id="WOT05428.1"/>
    </source>
</evidence>
<proteinExistence type="predicted"/>
<dbReference type="SUPFAM" id="SSF52540">
    <property type="entry name" value="P-loop containing nucleoside triphosphate hydrolases"/>
    <property type="match status" value="1"/>
</dbReference>
<protein>
    <submittedName>
        <fullName evidence="2">SulA-like leucine-rich domain-containing protein</fullName>
    </submittedName>
</protein>
<dbReference type="PANTHER" id="PTHR35369:SF3">
    <property type="entry name" value="TRANSLESION DNA SYNTHESIS-ASSOCIATED PROTEIN IMUA"/>
    <property type="match status" value="1"/>
</dbReference>
<gene>
    <name evidence="2" type="ORF">RGE70_00950</name>
</gene>
<keyword evidence="3" id="KW-1185">Reference proteome</keyword>
<dbReference type="RefSeq" id="WP_310469687.1">
    <property type="nucleotide sequence ID" value="NZ_CP136522.1"/>
</dbReference>
<dbReference type="Gene3D" id="3.40.50.300">
    <property type="entry name" value="P-loop containing nucleotide triphosphate hydrolases"/>
    <property type="match status" value="1"/>
</dbReference>
<dbReference type="InterPro" id="IPR027417">
    <property type="entry name" value="P-loop_NTPase"/>
</dbReference>
<dbReference type="Proteomes" id="UP001529491">
    <property type="component" value="Chromosome"/>
</dbReference>
<organism evidence="2 3">
    <name type="scientific">Shewanella youngdeokensis</name>
    <dbReference type="NCBI Taxonomy" id="2999068"/>
    <lineage>
        <taxon>Bacteria</taxon>
        <taxon>Pseudomonadati</taxon>
        <taxon>Pseudomonadota</taxon>
        <taxon>Gammaproteobacteria</taxon>
        <taxon>Alteromonadales</taxon>
        <taxon>Shewanellaceae</taxon>
        <taxon>Shewanella</taxon>
    </lineage>
</organism>
<dbReference type="Pfam" id="PF03846">
    <property type="entry name" value="SulA"/>
    <property type="match status" value="1"/>
</dbReference>
<sequence length="170" mass="18743">MNKFLGVAPRHPGLWQDAPNQAMSKKTNTDIITMVSHTQGRNELKAICAQLARLSQQGRWIVLVSPPNIGYKNMLAAAGVRMDRILLVHAKDEVETLWAMEKALTSGTSSAVITWTNELDTRDNRRLQLVAKSAQAEGIIIENANSHLPDSSINTHDNVYGQGSLFTAMH</sequence>
<name>A0ABZ0JZ35_9GAMM</name>
<evidence type="ECO:0000313" key="3">
    <source>
        <dbReference type="Proteomes" id="UP001529491"/>
    </source>
</evidence>
<dbReference type="EMBL" id="CP136522">
    <property type="protein sequence ID" value="WOT05428.1"/>
    <property type="molecule type" value="Genomic_DNA"/>
</dbReference>
<reference evidence="2 3" key="1">
    <citation type="submission" date="2023-10" db="EMBL/GenBank/DDBJ databases">
        <title>Complete genome sequence of Shewanella sp. DAU334.</title>
        <authorList>
            <person name="Lee Y.-S."/>
            <person name="Jeong H.-R."/>
            <person name="Hwang E.-J."/>
            <person name="Choi Y.-L."/>
            <person name="Kim G.-D."/>
        </authorList>
    </citation>
    <scope>NUCLEOTIDE SEQUENCE [LARGE SCALE GENOMIC DNA]</scope>
    <source>
        <strain evidence="2 3">DAU334</strain>
    </source>
</reference>
<evidence type="ECO:0000256" key="1">
    <source>
        <dbReference type="ARBA" id="ARBA00022763"/>
    </source>
</evidence>
<keyword evidence="1" id="KW-0227">DNA damage</keyword>
<dbReference type="InterPro" id="IPR050356">
    <property type="entry name" value="SulA_CellDiv_inhibitor"/>
</dbReference>
<dbReference type="InterPro" id="IPR004596">
    <property type="entry name" value="Cell_div_suppressor_SulA"/>
</dbReference>